<reference evidence="1" key="1">
    <citation type="journal article" date="2014" name="Int. J. Syst. Evol. Microbiol.">
        <title>Complete genome of a new Firmicutes species belonging to the dominant human colonic microbiota ('Ruminococcus bicirculans') reveals two chromosomes and a selective capacity to utilize plant glucans.</title>
        <authorList>
            <consortium name="NISC Comparative Sequencing Program"/>
            <person name="Wegmann U."/>
            <person name="Louis P."/>
            <person name="Goesmann A."/>
            <person name="Henrissat B."/>
            <person name="Duncan S.H."/>
            <person name="Flint H.J."/>
        </authorList>
    </citation>
    <scope>NUCLEOTIDE SEQUENCE</scope>
    <source>
        <strain evidence="1">CGMCC 1.18437</strain>
    </source>
</reference>
<dbReference type="Proteomes" id="UP000619376">
    <property type="component" value="Unassembled WGS sequence"/>
</dbReference>
<evidence type="ECO:0000313" key="3">
    <source>
        <dbReference type="Proteomes" id="UP000539473"/>
    </source>
</evidence>
<protein>
    <submittedName>
        <fullName evidence="2">Holliday junction resolvase RusA-like endonuclease</fullName>
    </submittedName>
</protein>
<dbReference type="GO" id="GO:0004519">
    <property type="term" value="F:endonuclease activity"/>
    <property type="evidence" value="ECO:0007669"/>
    <property type="project" value="UniProtKB-KW"/>
</dbReference>
<dbReference type="SUPFAM" id="SSF103084">
    <property type="entry name" value="Holliday junction resolvase RusA"/>
    <property type="match status" value="1"/>
</dbReference>
<dbReference type="GO" id="GO:0006281">
    <property type="term" value="P:DNA repair"/>
    <property type="evidence" value="ECO:0007669"/>
    <property type="project" value="InterPro"/>
</dbReference>
<dbReference type="EMBL" id="JACHFK010000001">
    <property type="protein sequence ID" value="MBB5375447.1"/>
    <property type="molecule type" value="Genomic_DNA"/>
</dbReference>
<accession>A0A7W8KC33</accession>
<dbReference type="Gene3D" id="3.30.1330.70">
    <property type="entry name" value="Holliday junction resolvase RusA"/>
    <property type="match status" value="1"/>
</dbReference>
<dbReference type="Pfam" id="PF05866">
    <property type="entry name" value="RusA"/>
    <property type="match status" value="1"/>
</dbReference>
<dbReference type="InterPro" id="IPR036614">
    <property type="entry name" value="RusA-like_sf"/>
</dbReference>
<dbReference type="EMBL" id="BNAJ01000001">
    <property type="protein sequence ID" value="GHF29211.1"/>
    <property type="molecule type" value="Genomic_DNA"/>
</dbReference>
<dbReference type="Proteomes" id="UP000539473">
    <property type="component" value="Unassembled WGS sequence"/>
</dbReference>
<dbReference type="InterPro" id="IPR008822">
    <property type="entry name" value="Endonuclease_RusA-like"/>
</dbReference>
<gene>
    <name evidence="1" type="ORF">GCM10017781_01480</name>
    <name evidence="2" type="ORF">HNQ07_000891</name>
</gene>
<reference evidence="2 3" key="3">
    <citation type="submission" date="2020-08" db="EMBL/GenBank/DDBJ databases">
        <title>Genomic Encyclopedia of Type Strains, Phase IV (KMG-IV): sequencing the most valuable type-strain genomes for metagenomic binning, comparative biology and taxonomic classification.</title>
        <authorList>
            <person name="Goeker M."/>
        </authorList>
    </citation>
    <scope>NUCLEOTIDE SEQUENCE [LARGE SCALE GENOMIC DNA]</scope>
    <source>
        <strain evidence="2 3">DSM 27521</strain>
    </source>
</reference>
<evidence type="ECO:0000313" key="1">
    <source>
        <dbReference type="EMBL" id="GHF29211.1"/>
    </source>
</evidence>
<dbReference type="AlphaFoldDB" id="A0A7W8KC33"/>
<sequence length="203" mass="21939">MNPFPTRDAAEAYLSRIPDLAQRAATRSRLGLYALTAPVVQPAPLPTPSAAPRVDEVLSLLPPRPAAPLPGVLTFTLPYPPSVNAIWRAVVITVKGQPQARTLFSQEGRDYRRSVAAVIASLRHSTARLALHLTAFPPGRRAQDLTKLLKALEDALTHAHVWADDSLIDDVRVTRGPVMPGGRVDVVITPLISTLFDGRDADV</sequence>
<name>A0A7W8KC33_9DEIO</name>
<comment type="caution">
    <text evidence="2">The sequence shown here is derived from an EMBL/GenBank/DDBJ whole genome shotgun (WGS) entry which is preliminary data.</text>
</comment>
<dbReference type="RefSeq" id="WP_184109651.1">
    <property type="nucleotide sequence ID" value="NZ_BNAJ01000001.1"/>
</dbReference>
<evidence type="ECO:0000313" key="2">
    <source>
        <dbReference type="EMBL" id="MBB5375447.1"/>
    </source>
</evidence>
<keyword evidence="2" id="KW-0540">Nuclease</keyword>
<organism evidence="2 3">
    <name type="scientific">Deinococcus metalli</name>
    <dbReference type="NCBI Taxonomy" id="1141878"/>
    <lineage>
        <taxon>Bacteria</taxon>
        <taxon>Thermotogati</taxon>
        <taxon>Deinococcota</taxon>
        <taxon>Deinococci</taxon>
        <taxon>Deinococcales</taxon>
        <taxon>Deinococcaceae</taxon>
        <taxon>Deinococcus</taxon>
    </lineage>
</organism>
<dbReference type="GO" id="GO:0006310">
    <property type="term" value="P:DNA recombination"/>
    <property type="evidence" value="ECO:0007669"/>
    <property type="project" value="InterPro"/>
</dbReference>
<reference evidence="4" key="2">
    <citation type="journal article" date="2019" name="Int. J. Syst. Evol. Microbiol.">
        <title>The Global Catalogue of Microorganisms (GCM) 10K type strain sequencing project: providing services to taxonomists for standard genome sequencing and annotation.</title>
        <authorList>
            <consortium name="The Broad Institute Genomics Platform"/>
            <consortium name="The Broad Institute Genome Sequencing Center for Infectious Disease"/>
            <person name="Wu L."/>
            <person name="Ma J."/>
        </authorList>
    </citation>
    <scope>NUCLEOTIDE SEQUENCE [LARGE SCALE GENOMIC DNA]</scope>
    <source>
        <strain evidence="4">CGMCC 1.18437</strain>
    </source>
</reference>
<keyword evidence="2" id="KW-0378">Hydrolase</keyword>
<reference evidence="1" key="4">
    <citation type="submission" date="2024-05" db="EMBL/GenBank/DDBJ databases">
        <authorList>
            <person name="Sun Q."/>
            <person name="Zhou Y."/>
        </authorList>
    </citation>
    <scope>NUCLEOTIDE SEQUENCE</scope>
    <source>
        <strain evidence="1">CGMCC 1.18437</strain>
    </source>
</reference>
<evidence type="ECO:0000313" key="4">
    <source>
        <dbReference type="Proteomes" id="UP000619376"/>
    </source>
</evidence>
<proteinExistence type="predicted"/>
<keyword evidence="2" id="KW-0255">Endonuclease</keyword>
<keyword evidence="4" id="KW-1185">Reference proteome</keyword>
<dbReference type="GO" id="GO:0000287">
    <property type="term" value="F:magnesium ion binding"/>
    <property type="evidence" value="ECO:0007669"/>
    <property type="project" value="InterPro"/>
</dbReference>